<comment type="caution">
    <text evidence="2">The sequence shown here is derived from an EMBL/GenBank/DDBJ whole genome shotgun (WGS) entry which is preliminary data.</text>
</comment>
<evidence type="ECO:0000313" key="2">
    <source>
        <dbReference type="EMBL" id="KAA1136408.1"/>
    </source>
</evidence>
<dbReference type="InterPro" id="IPR051667">
    <property type="entry name" value="Archaeal_ATPase_domain"/>
</dbReference>
<dbReference type="PANTHER" id="PTHR37096">
    <property type="entry name" value="YALI0E33429P"/>
    <property type="match status" value="1"/>
</dbReference>
<accession>A0A5B0SEI0</accession>
<evidence type="ECO:0000256" key="1">
    <source>
        <dbReference type="SAM" id="MobiDB-lite"/>
    </source>
</evidence>
<name>A0A5B0SEI0_PUCGR</name>
<feature type="region of interest" description="Disordered" evidence="1">
    <location>
        <begin position="158"/>
        <end position="208"/>
    </location>
</feature>
<dbReference type="SUPFAM" id="SSF52540">
    <property type="entry name" value="P-loop containing nucleoside triphosphate hydrolases"/>
    <property type="match status" value="1"/>
</dbReference>
<evidence type="ECO:0000313" key="3">
    <source>
        <dbReference type="Proteomes" id="UP000325313"/>
    </source>
</evidence>
<dbReference type="PANTHER" id="PTHR37096:SF1">
    <property type="entry name" value="AAA+ ATPASE DOMAIN-CONTAINING PROTEIN"/>
    <property type="match status" value="1"/>
</dbReference>
<organism evidence="2 3">
    <name type="scientific">Puccinia graminis f. sp. tritici</name>
    <dbReference type="NCBI Taxonomy" id="56615"/>
    <lineage>
        <taxon>Eukaryota</taxon>
        <taxon>Fungi</taxon>
        <taxon>Dikarya</taxon>
        <taxon>Basidiomycota</taxon>
        <taxon>Pucciniomycotina</taxon>
        <taxon>Pucciniomycetes</taxon>
        <taxon>Pucciniales</taxon>
        <taxon>Pucciniaceae</taxon>
        <taxon>Puccinia</taxon>
    </lineage>
</organism>
<dbReference type="Proteomes" id="UP000325313">
    <property type="component" value="Unassembled WGS sequence"/>
</dbReference>
<dbReference type="AlphaFoldDB" id="A0A5B0SEI0"/>
<sequence length="208" mass="23387">MGDKIHTRWGRGLRPSLDQPETPPLVVSLADIKSANICHCPPHPKLTTAKPSPCPYEYFISRLLRLLLPASNCTRTNLLHSSFPCRILEHSFYNRAKDVEKLTRLLMGEPQFTVMLGPPNSGKTALARHWLLEQRAAFWKLSGTKEVLRGRRMSFMSVYSSSPKQPPVKPPDKLAEIKPSALNGRKHSKNWEATSSRGHFPTGEDPPC</sequence>
<reference evidence="2 3" key="1">
    <citation type="submission" date="2019-05" db="EMBL/GenBank/DDBJ databases">
        <title>Emergence of the Ug99 lineage of the wheat stem rust pathogen through somatic hybridization.</title>
        <authorList>
            <person name="Li F."/>
            <person name="Upadhyaya N.M."/>
            <person name="Sperschneider J."/>
            <person name="Matny O."/>
            <person name="Nguyen-Phuc H."/>
            <person name="Mago R."/>
            <person name="Raley C."/>
            <person name="Miller M.E."/>
            <person name="Silverstein K.A.T."/>
            <person name="Henningsen E."/>
            <person name="Hirsch C.D."/>
            <person name="Visser B."/>
            <person name="Pretorius Z.A."/>
            <person name="Steffenson B.J."/>
            <person name="Schwessinger B."/>
            <person name="Dodds P.N."/>
            <person name="Figueroa M."/>
        </authorList>
    </citation>
    <scope>NUCLEOTIDE SEQUENCE [LARGE SCALE GENOMIC DNA]</scope>
    <source>
        <strain evidence="2 3">Ug99</strain>
    </source>
</reference>
<protein>
    <submittedName>
        <fullName evidence="2">Uncharacterized protein</fullName>
    </submittedName>
</protein>
<gene>
    <name evidence="2" type="ORF">PGTUg99_030783</name>
</gene>
<proteinExistence type="predicted"/>
<dbReference type="Gene3D" id="3.40.50.300">
    <property type="entry name" value="P-loop containing nucleotide triphosphate hydrolases"/>
    <property type="match status" value="1"/>
</dbReference>
<dbReference type="InterPro" id="IPR027417">
    <property type="entry name" value="P-loop_NTPase"/>
</dbReference>
<dbReference type="EMBL" id="VDEP01000035">
    <property type="protein sequence ID" value="KAA1136408.1"/>
    <property type="molecule type" value="Genomic_DNA"/>
</dbReference>